<dbReference type="Proteomes" id="UP000305165">
    <property type="component" value="Unassembled WGS sequence"/>
</dbReference>
<organism evidence="1 2">
    <name type="scientific">Streptococcus suis</name>
    <dbReference type="NCBI Taxonomy" id="1307"/>
    <lineage>
        <taxon>Bacteria</taxon>
        <taxon>Bacillati</taxon>
        <taxon>Bacillota</taxon>
        <taxon>Bacilli</taxon>
        <taxon>Lactobacillales</taxon>
        <taxon>Streptococcaceae</taxon>
        <taxon>Streptococcus</taxon>
    </lineage>
</organism>
<evidence type="ECO:0000313" key="1">
    <source>
        <dbReference type="EMBL" id="TIH98837.1"/>
    </source>
</evidence>
<sequence>MKPVEKTEFYDYLAAVYNLPTGSISEALREKMLEVAGRLDREENLYILAGYLNRFVNAELTALTCRAPKELVQLAHYLQEVQNHYRYASLFPGKVK</sequence>
<protein>
    <recommendedName>
        <fullName evidence="3">Bacteriocin immunity protein</fullName>
    </recommendedName>
</protein>
<reference evidence="1 2" key="1">
    <citation type="submission" date="2019-04" db="EMBL/GenBank/DDBJ databases">
        <title>Genome analysis of Streptococcus suis strain WUSS424.</title>
        <authorList>
            <person name="Chen H."/>
            <person name="Gao X."/>
            <person name="Wu Z."/>
        </authorList>
    </citation>
    <scope>NUCLEOTIDE SEQUENCE [LARGE SCALE GENOMIC DNA]</scope>
    <source>
        <strain evidence="1 2">WUSS424</strain>
    </source>
</reference>
<proteinExistence type="predicted"/>
<accession>A0A4T2GJC2</accession>
<dbReference type="SUPFAM" id="SSF109797">
    <property type="entry name" value="Bacteriocin immunity protein-like"/>
    <property type="match status" value="1"/>
</dbReference>
<dbReference type="AlphaFoldDB" id="A0A4T2GJC2"/>
<gene>
    <name evidence="1" type="ORF">FAJ39_08090</name>
</gene>
<evidence type="ECO:0008006" key="3">
    <source>
        <dbReference type="Google" id="ProtNLM"/>
    </source>
</evidence>
<dbReference type="EMBL" id="SSXO01000005">
    <property type="protein sequence ID" value="TIH98837.1"/>
    <property type="molecule type" value="Genomic_DNA"/>
</dbReference>
<name>A0A4T2GJC2_STRSU</name>
<dbReference type="OrthoDB" id="2223444at2"/>
<evidence type="ECO:0000313" key="2">
    <source>
        <dbReference type="Proteomes" id="UP000305165"/>
    </source>
</evidence>
<comment type="caution">
    <text evidence="1">The sequence shown here is derived from an EMBL/GenBank/DDBJ whole genome shotgun (WGS) entry which is preliminary data.</text>
</comment>